<dbReference type="Proteomes" id="UP000292702">
    <property type="component" value="Unassembled WGS sequence"/>
</dbReference>
<dbReference type="EMBL" id="RWJN01000037">
    <property type="protein sequence ID" value="TCD69637.1"/>
    <property type="molecule type" value="Genomic_DNA"/>
</dbReference>
<keyword evidence="2" id="KW-1185">Reference proteome</keyword>
<evidence type="ECO:0000313" key="2">
    <source>
        <dbReference type="Proteomes" id="UP000292702"/>
    </source>
</evidence>
<sequence length="119" mass="13044">MAPSHGQKTTETTRQCNSMRDGRLAQAVIFQGVLPVIFPWERELNPIAGIIALEGWSVECWGRVRGMGRKFPGVQVKDGWNAHIARRALLDNQFGGGQGSAFVASTSDVMSDFRVTVVI</sequence>
<name>A0A4V2MXC9_9APHY</name>
<comment type="caution">
    <text evidence="1">The sequence shown here is derived from an EMBL/GenBank/DDBJ whole genome shotgun (WGS) entry which is preliminary data.</text>
</comment>
<evidence type="ECO:0000313" key="1">
    <source>
        <dbReference type="EMBL" id="TCD69637.1"/>
    </source>
</evidence>
<organism evidence="1 2">
    <name type="scientific">Steccherinum ochraceum</name>
    <dbReference type="NCBI Taxonomy" id="92696"/>
    <lineage>
        <taxon>Eukaryota</taxon>
        <taxon>Fungi</taxon>
        <taxon>Dikarya</taxon>
        <taxon>Basidiomycota</taxon>
        <taxon>Agaricomycotina</taxon>
        <taxon>Agaricomycetes</taxon>
        <taxon>Polyporales</taxon>
        <taxon>Steccherinaceae</taxon>
        <taxon>Steccherinum</taxon>
    </lineage>
</organism>
<protein>
    <submittedName>
        <fullName evidence="1">Uncharacterized protein</fullName>
    </submittedName>
</protein>
<accession>A0A4V2MXC9</accession>
<gene>
    <name evidence="1" type="ORF">EIP91_006862</name>
</gene>
<proteinExistence type="predicted"/>
<dbReference type="AlphaFoldDB" id="A0A4V2MXC9"/>
<reference evidence="1 2" key="1">
    <citation type="submission" date="2018-11" db="EMBL/GenBank/DDBJ databases">
        <title>Genome assembly of Steccherinum ochraceum LE-BIN_3174, the white-rot fungus of the Steccherinaceae family (The Residual Polyporoid clade, Polyporales, Basidiomycota).</title>
        <authorList>
            <person name="Fedorova T.V."/>
            <person name="Glazunova O.A."/>
            <person name="Landesman E.O."/>
            <person name="Moiseenko K.V."/>
            <person name="Psurtseva N.V."/>
            <person name="Savinova O.S."/>
            <person name="Shakhova N.V."/>
            <person name="Tyazhelova T.V."/>
            <person name="Vasina D.V."/>
        </authorList>
    </citation>
    <scope>NUCLEOTIDE SEQUENCE [LARGE SCALE GENOMIC DNA]</scope>
    <source>
        <strain evidence="1 2">LE-BIN_3174</strain>
    </source>
</reference>